<protein>
    <submittedName>
        <fullName evidence="1">Uncharacterized protein</fullName>
    </submittedName>
</protein>
<accession>A0A7J6RIU6</accession>
<sequence length="138" mass="15466">MDDAHSCVQRRGLAGYALKSRKKESAIVLRSNTKDASQLLVVCWRSPAFEILDREVVRLQASEQVRAEEGTVEEVKGGESKRKVKVLQQPQVDDPTYSSDTTGVIEEVTKLAQSDELWPSDKQDLAIKIRQHLSARFG</sequence>
<evidence type="ECO:0000313" key="1">
    <source>
        <dbReference type="EMBL" id="KAF4720026.1"/>
    </source>
</evidence>
<organism evidence="1 2">
    <name type="scientific">Perkinsus olseni</name>
    <name type="common">Perkinsus atlanticus</name>
    <dbReference type="NCBI Taxonomy" id="32597"/>
    <lineage>
        <taxon>Eukaryota</taxon>
        <taxon>Sar</taxon>
        <taxon>Alveolata</taxon>
        <taxon>Perkinsozoa</taxon>
        <taxon>Perkinsea</taxon>
        <taxon>Perkinsida</taxon>
        <taxon>Perkinsidae</taxon>
        <taxon>Perkinsus</taxon>
    </lineage>
</organism>
<evidence type="ECO:0000313" key="2">
    <source>
        <dbReference type="Proteomes" id="UP000574390"/>
    </source>
</evidence>
<name>A0A7J6RIU6_PEROL</name>
<dbReference type="EMBL" id="JABANM010022171">
    <property type="protein sequence ID" value="KAF4720026.1"/>
    <property type="molecule type" value="Genomic_DNA"/>
</dbReference>
<comment type="caution">
    <text evidence="1">The sequence shown here is derived from an EMBL/GenBank/DDBJ whole genome shotgun (WGS) entry which is preliminary data.</text>
</comment>
<dbReference type="Proteomes" id="UP000574390">
    <property type="component" value="Unassembled WGS sequence"/>
</dbReference>
<reference evidence="1 2" key="1">
    <citation type="submission" date="2020-04" db="EMBL/GenBank/DDBJ databases">
        <title>Perkinsus olseni comparative genomics.</title>
        <authorList>
            <person name="Bogema D.R."/>
        </authorList>
    </citation>
    <scope>NUCLEOTIDE SEQUENCE [LARGE SCALE GENOMIC DNA]</scope>
    <source>
        <strain evidence="1">ATCC PRA-205</strain>
    </source>
</reference>
<gene>
    <name evidence="1" type="ORF">FOZ62_016243</name>
</gene>
<dbReference type="AlphaFoldDB" id="A0A7J6RIU6"/>
<proteinExistence type="predicted"/>
<feature type="non-terminal residue" evidence="1">
    <location>
        <position position="1"/>
    </location>
</feature>